<sequence>MNSALTDLKIGVAIIQKDLMWRNIIRKEIIYLKIRLNQRIILLKPAMILLQLQIYLLDQDHTFLQIKGMKELIITIQTKIRWGKEREFPSHRSNSDTRGRRYGPNSHEKYNNKNQNYQDARRQNYDSEVNNKSDCAQISNESLNEASESISPSDKECFQNNQPECDNKDESKRQDICAGNSSKGAFFDHQRRNAYHSDTHFQDGRRDSFKRGRQNRGYRNQNNERQHPSSYRENNYHYRGGKFAQENHSGRYYNKRSRGNSYRYSREENLHYSNDKRVYNR</sequence>
<proteinExistence type="predicted"/>
<evidence type="ECO:0000313" key="2">
    <source>
        <dbReference type="EMBL" id="GFS61291.1"/>
    </source>
</evidence>
<reference evidence="2" key="1">
    <citation type="submission" date="2020-08" db="EMBL/GenBank/DDBJ databases">
        <title>Multicomponent nature underlies the extraordinary mechanical properties of spider dragline silk.</title>
        <authorList>
            <person name="Kono N."/>
            <person name="Nakamura H."/>
            <person name="Mori M."/>
            <person name="Yoshida Y."/>
            <person name="Ohtoshi R."/>
            <person name="Malay A.D."/>
            <person name="Moran D.A.P."/>
            <person name="Tomita M."/>
            <person name="Numata K."/>
            <person name="Arakawa K."/>
        </authorList>
    </citation>
    <scope>NUCLEOTIDE SEQUENCE</scope>
</reference>
<comment type="caution">
    <text evidence="2">The sequence shown here is derived from an EMBL/GenBank/DDBJ whole genome shotgun (WGS) entry which is preliminary data.</text>
</comment>
<feature type="compositionally biased region" description="Basic and acidic residues" evidence="1">
    <location>
        <begin position="264"/>
        <end position="281"/>
    </location>
</feature>
<keyword evidence="3" id="KW-1185">Reference proteome</keyword>
<feature type="compositionally biased region" description="Polar residues" evidence="1">
    <location>
        <begin position="140"/>
        <end position="164"/>
    </location>
</feature>
<organism evidence="2 3">
    <name type="scientific">Trichonephila inaurata madagascariensis</name>
    <dbReference type="NCBI Taxonomy" id="2747483"/>
    <lineage>
        <taxon>Eukaryota</taxon>
        <taxon>Metazoa</taxon>
        <taxon>Ecdysozoa</taxon>
        <taxon>Arthropoda</taxon>
        <taxon>Chelicerata</taxon>
        <taxon>Arachnida</taxon>
        <taxon>Araneae</taxon>
        <taxon>Araneomorphae</taxon>
        <taxon>Entelegynae</taxon>
        <taxon>Araneoidea</taxon>
        <taxon>Nephilidae</taxon>
        <taxon>Trichonephila</taxon>
        <taxon>Trichonephila inaurata</taxon>
    </lineage>
</organism>
<protein>
    <submittedName>
        <fullName evidence="2">Uncharacterized protein</fullName>
    </submittedName>
</protein>
<dbReference type="AlphaFoldDB" id="A0A8X6JDI7"/>
<feature type="region of interest" description="Disordered" evidence="1">
    <location>
        <begin position="86"/>
        <end position="118"/>
    </location>
</feature>
<dbReference type="EMBL" id="BMAV01027666">
    <property type="protein sequence ID" value="GFS61291.1"/>
    <property type="molecule type" value="Genomic_DNA"/>
</dbReference>
<feature type="compositionally biased region" description="Basic and acidic residues" evidence="1">
    <location>
        <begin position="186"/>
        <end position="210"/>
    </location>
</feature>
<name>A0A8X6JDI7_9ARAC</name>
<evidence type="ECO:0000256" key="1">
    <source>
        <dbReference type="SAM" id="MobiDB-lite"/>
    </source>
</evidence>
<feature type="compositionally biased region" description="Basic and acidic residues" evidence="1">
    <location>
        <begin position="86"/>
        <end position="99"/>
    </location>
</feature>
<dbReference type="Proteomes" id="UP000886998">
    <property type="component" value="Unassembled WGS sequence"/>
</dbReference>
<accession>A0A8X6JDI7</accession>
<gene>
    <name evidence="2" type="ORF">TNIN_191671</name>
</gene>
<evidence type="ECO:0000313" key="3">
    <source>
        <dbReference type="Proteomes" id="UP000886998"/>
    </source>
</evidence>
<feature type="region of interest" description="Disordered" evidence="1">
    <location>
        <begin position="140"/>
        <end position="281"/>
    </location>
</feature>
<feature type="compositionally biased region" description="Basic and acidic residues" evidence="1">
    <location>
        <begin position="165"/>
        <end position="175"/>
    </location>
</feature>